<dbReference type="Pfam" id="PF00534">
    <property type="entry name" value="Glycos_transf_1"/>
    <property type="match status" value="1"/>
</dbReference>
<evidence type="ECO:0000259" key="2">
    <source>
        <dbReference type="Pfam" id="PF00534"/>
    </source>
</evidence>
<dbReference type="InterPro" id="IPR028098">
    <property type="entry name" value="Glyco_trans_4-like_N"/>
</dbReference>
<organism evidence="4 5">
    <name type="scientific">Desulfoferula mesophila</name>
    <dbReference type="NCBI Taxonomy" id="3058419"/>
    <lineage>
        <taxon>Bacteria</taxon>
        <taxon>Pseudomonadati</taxon>
        <taxon>Thermodesulfobacteriota</taxon>
        <taxon>Desulfarculia</taxon>
        <taxon>Desulfarculales</taxon>
        <taxon>Desulfarculaceae</taxon>
        <taxon>Desulfoferula</taxon>
    </lineage>
</organism>
<feature type="domain" description="Glycosyltransferase subfamily 4-like N-terminal" evidence="3">
    <location>
        <begin position="16"/>
        <end position="168"/>
    </location>
</feature>
<evidence type="ECO:0000313" key="4">
    <source>
        <dbReference type="EMBL" id="BEQ14380.1"/>
    </source>
</evidence>
<dbReference type="InterPro" id="IPR001296">
    <property type="entry name" value="Glyco_trans_1"/>
</dbReference>
<sequence length="363" mass="38631">MKLIYDLRLLTGQMHGMARYALELLRALLDAEPELGVGALVRKPEHARLLPADPRVVAIAANLAPYGLGSQMNLPRILGGLKPDIYHCPFYAPPARYNGPMVFTIHDLIHLRFPKDHGLRHRLFYLWVVAPAAKRAGAVFTPSAHSKQDLIDLMGVPEGKIVITPNAASPAFRPPAKGAAPPAGLPARYILGVGNPKPHKNLGALVQAHQQLRRNPPGGVEVPPLVVVGVGPGEAVWAKPSDELVLLPSLDDADLALAYGLARAVVVPSLYEGFGLPALEALACGAPVLAADRASLPEVVGSAGLLVEPDAESLAEGLRSLLGDSALAQRLRQAGPKQAATFSWARTAKTTLATYRKVAARWR</sequence>
<dbReference type="Pfam" id="PF13439">
    <property type="entry name" value="Glyco_transf_4"/>
    <property type="match status" value="1"/>
</dbReference>
<gene>
    <name evidence="4" type="ORF">FAK_14460</name>
</gene>
<evidence type="ECO:0000256" key="1">
    <source>
        <dbReference type="ARBA" id="ARBA00022679"/>
    </source>
</evidence>
<dbReference type="PANTHER" id="PTHR46401:SF2">
    <property type="entry name" value="GLYCOSYLTRANSFERASE WBBK-RELATED"/>
    <property type="match status" value="1"/>
</dbReference>
<dbReference type="CDD" id="cd03809">
    <property type="entry name" value="GT4_MtfB-like"/>
    <property type="match status" value="1"/>
</dbReference>
<protein>
    <submittedName>
        <fullName evidence="4">Glycosyl transferase family 1</fullName>
    </submittedName>
</protein>
<dbReference type="EMBL" id="AP028679">
    <property type="protein sequence ID" value="BEQ14380.1"/>
    <property type="molecule type" value="Genomic_DNA"/>
</dbReference>
<feature type="domain" description="Glycosyl transferase family 1" evidence="2">
    <location>
        <begin position="188"/>
        <end position="337"/>
    </location>
</feature>
<dbReference type="AlphaFoldDB" id="A0AAU9ERC6"/>
<dbReference type="GO" id="GO:0016757">
    <property type="term" value="F:glycosyltransferase activity"/>
    <property type="evidence" value="ECO:0007669"/>
    <property type="project" value="InterPro"/>
</dbReference>
<dbReference type="Proteomes" id="UP001366166">
    <property type="component" value="Chromosome"/>
</dbReference>
<evidence type="ECO:0000313" key="5">
    <source>
        <dbReference type="Proteomes" id="UP001366166"/>
    </source>
</evidence>
<name>A0AAU9ERC6_9BACT</name>
<dbReference type="GO" id="GO:0009103">
    <property type="term" value="P:lipopolysaccharide biosynthetic process"/>
    <property type="evidence" value="ECO:0007669"/>
    <property type="project" value="TreeGrafter"/>
</dbReference>
<dbReference type="RefSeq" id="WP_338606095.1">
    <property type="nucleotide sequence ID" value="NZ_AP028679.1"/>
</dbReference>
<reference evidence="5" key="1">
    <citation type="journal article" date="2023" name="Arch. Microbiol.">
        <title>Desulfoferula mesophilus gen. nov. sp. nov., a mesophilic sulfate-reducing bacterium isolated from a brackish lake sediment.</title>
        <authorList>
            <person name="Watanabe T."/>
            <person name="Yabe T."/>
            <person name="Tsuji J.M."/>
            <person name="Fukui M."/>
        </authorList>
    </citation>
    <scope>NUCLEOTIDE SEQUENCE [LARGE SCALE GENOMIC DNA]</scope>
    <source>
        <strain evidence="5">12FAK</strain>
    </source>
</reference>
<dbReference type="Gene3D" id="3.40.50.2000">
    <property type="entry name" value="Glycogen Phosphorylase B"/>
    <property type="match status" value="2"/>
</dbReference>
<keyword evidence="5" id="KW-1185">Reference proteome</keyword>
<dbReference type="PANTHER" id="PTHR46401">
    <property type="entry name" value="GLYCOSYLTRANSFERASE WBBK-RELATED"/>
    <property type="match status" value="1"/>
</dbReference>
<accession>A0AAU9ERC6</accession>
<proteinExistence type="predicted"/>
<keyword evidence="1 4" id="KW-0808">Transferase</keyword>
<evidence type="ECO:0000259" key="3">
    <source>
        <dbReference type="Pfam" id="PF13439"/>
    </source>
</evidence>
<dbReference type="KEGG" id="dmp:FAK_14460"/>
<dbReference type="SUPFAM" id="SSF53756">
    <property type="entry name" value="UDP-Glycosyltransferase/glycogen phosphorylase"/>
    <property type="match status" value="1"/>
</dbReference>